<proteinExistence type="predicted"/>
<dbReference type="Gene3D" id="1.10.443.10">
    <property type="entry name" value="Intergrase catalytic core"/>
    <property type="match status" value="1"/>
</dbReference>
<reference evidence="1 2" key="1">
    <citation type="submission" date="2021-01" db="EMBL/GenBank/DDBJ databases">
        <title>FDA dAtabase for Regulatory Grade micrObial Sequences (FDA-ARGOS): Supporting development and validation of Infectious Disease Dx tests.</title>
        <authorList>
            <person name="Nelson B."/>
            <person name="Plummer A."/>
            <person name="Tallon L."/>
            <person name="Sadzewicz L."/>
            <person name="Zhao X."/>
            <person name="Boylan J."/>
            <person name="Ott S."/>
            <person name="Bowen H."/>
            <person name="Vavikolanu K."/>
            <person name="Mehta A."/>
            <person name="Aluvathingal J."/>
            <person name="Nadendla S."/>
            <person name="Myers T."/>
            <person name="Yan Y."/>
            <person name="Sichtig H."/>
        </authorList>
    </citation>
    <scope>NUCLEOTIDE SEQUENCE [LARGE SCALE GENOMIC DNA]</scope>
    <source>
        <strain evidence="1 2">FDAARGOS_1161</strain>
    </source>
</reference>
<name>A0A974NKJ4_PERPY</name>
<dbReference type="AlphaFoldDB" id="A0A974NKJ4"/>
<dbReference type="EMBL" id="CP068053">
    <property type="protein sequence ID" value="QQS99430.1"/>
    <property type="molecule type" value="Genomic_DNA"/>
</dbReference>
<sequence>MSTELREGEGLALPWFNLDLEKGEVTVTRSVSYDEKGNPELIPKTEKSY</sequence>
<dbReference type="RefSeq" id="WP_161629105.1">
    <property type="nucleotide sequence ID" value="NZ_CP068053.1"/>
</dbReference>
<accession>A0A974NKJ4</accession>
<evidence type="ECO:0000313" key="1">
    <source>
        <dbReference type="EMBL" id="QQS99430.1"/>
    </source>
</evidence>
<dbReference type="GO" id="GO:0015074">
    <property type="term" value="P:DNA integration"/>
    <property type="evidence" value="ECO:0007669"/>
    <property type="project" value="InterPro"/>
</dbReference>
<evidence type="ECO:0000313" key="2">
    <source>
        <dbReference type="Proteomes" id="UP000595254"/>
    </source>
</evidence>
<keyword evidence="2" id="KW-1185">Reference proteome</keyword>
<dbReference type="InterPro" id="IPR013762">
    <property type="entry name" value="Integrase-like_cat_sf"/>
</dbReference>
<dbReference type="GO" id="GO:0003677">
    <property type="term" value="F:DNA binding"/>
    <property type="evidence" value="ECO:0007669"/>
    <property type="project" value="InterPro"/>
</dbReference>
<dbReference type="Proteomes" id="UP000595254">
    <property type="component" value="Chromosome"/>
</dbReference>
<protein>
    <submittedName>
        <fullName evidence="1">Uncharacterized protein</fullName>
    </submittedName>
</protein>
<dbReference type="GO" id="GO:0006310">
    <property type="term" value="P:DNA recombination"/>
    <property type="evidence" value="ECO:0007669"/>
    <property type="project" value="InterPro"/>
</dbReference>
<gene>
    <name evidence="1" type="ORF">I6J18_17635</name>
</gene>
<organism evidence="1 2">
    <name type="scientific">Peribacillus psychrosaccharolyticus</name>
    <name type="common">Bacillus psychrosaccharolyticus</name>
    <dbReference type="NCBI Taxonomy" id="1407"/>
    <lineage>
        <taxon>Bacteria</taxon>
        <taxon>Bacillati</taxon>
        <taxon>Bacillota</taxon>
        <taxon>Bacilli</taxon>
        <taxon>Bacillales</taxon>
        <taxon>Bacillaceae</taxon>
        <taxon>Peribacillus</taxon>
    </lineage>
</organism>
<dbReference type="KEGG" id="ppsr:I6J18_17635"/>